<accession>A0A8X6HS55</accession>
<dbReference type="InterPro" id="IPR009069">
    <property type="entry name" value="Cys_alpha_HP_mot_SF"/>
</dbReference>
<dbReference type="EMBL" id="BMAO01039142">
    <property type="protein sequence ID" value="GFR29162.1"/>
    <property type="molecule type" value="Genomic_DNA"/>
</dbReference>
<gene>
    <name evidence="6" type="ORF">TNCT_138101</name>
</gene>
<evidence type="ECO:0000313" key="7">
    <source>
        <dbReference type="Proteomes" id="UP000887116"/>
    </source>
</evidence>
<evidence type="ECO:0000256" key="3">
    <source>
        <dbReference type="ARBA" id="ARBA00023128"/>
    </source>
</evidence>
<proteinExistence type="inferred from homology"/>
<dbReference type="InterPro" id="IPR027179">
    <property type="entry name" value="CMC4"/>
</dbReference>
<evidence type="ECO:0000313" key="6">
    <source>
        <dbReference type="EMBL" id="GFR29162.1"/>
    </source>
</evidence>
<feature type="non-terminal residue" evidence="6">
    <location>
        <position position="1"/>
    </location>
</feature>
<evidence type="ECO:0000256" key="2">
    <source>
        <dbReference type="ARBA" id="ARBA00009858"/>
    </source>
</evidence>
<name>A0A8X6HS55_TRICU</name>
<keyword evidence="3" id="KW-0496">Mitochondrion</keyword>
<reference evidence="6" key="1">
    <citation type="submission" date="2020-07" db="EMBL/GenBank/DDBJ databases">
        <title>Multicomponent nature underlies the extraordinary mechanical properties of spider dragline silk.</title>
        <authorList>
            <person name="Kono N."/>
            <person name="Nakamura H."/>
            <person name="Mori M."/>
            <person name="Yoshida Y."/>
            <person name="Ohtoshi R."/>
            <person name="Malay A.D."/>
            <person name="Moran D.A.P."/>
            <person name="Tomita M."/>
            <person name="Numata K."/>
            <person name="Arakawa K."/>
        </authorList>
    </citation>
    <scope>NUCLEOTIDE SEQUENCE</scope>
</reference>
<keyword evidence="4 5" id="KW-1015">Disulfide bond</keyword>
<dbReference type="AlphaFoldDB" id="A0A8X6HS55"/>
<dbReference type="Pfam" id="PF08991">
    <property type="entry name" value="CMC4"/>
    <property type="match status" value="1"/>
</dbReference>
<evidence type="ECO:0000256" key="4">
    <source>
        <dbReference type="ARBA" id="ARBA00023157"/>
    </source>
</evidence>
<dbReference type="Gene3D" id="1.10.287.1130">
    <property type="entry name" value="CytochromE C oxidase copper chaperone"/>
    <property type="match status" value="1"/>
</dbReference>
<dbReference type="PANTHER" id="PTHR15590">
    <property type="entry name" value="CX9C MOTIF-CONTAINING PROTEIN 4"/>
    <property type="match status" value="1"/>
</dbReference>
<comment type="caution">
    <text evidence="6">The sequence shown here is derived from an EMBL/GenBank/DDBJ whole genome shotgun (WGS) entry which is preliminary data.</text>
</comment>
<sequence>NTQVMVRDMKDPCQIYACDLQKCRKANNYKEEACVASMKSLLDCCEKWKSKSKCCEGFVKT</sequence>
<feature type="disulfide bond" evidence="5">
    <location>
        <begin position="13"/>
        <end position="44"/>
    </location>
</feature>
<organism evidence="6 7">
    <name type="scientific">Trichonephila clavata</name>
    <name type="common">Joro spider</name>
    <name type="synonym">Nephila clavata</name>
    <dbReference type="NCBI Taxonomy" id="2740835"/>
    <lineage>
        <taxon>Eukaryota</taxon>
        <taxon>Metazoa</taxon>
        <taxon>Ecdysozoa</taxon>
        <taxon>Arthropoda</taxon>
        <taxon>Chelicerata</taxon>
        <taxon>Arachnida</taxon>
        <taxon>Araneae</taxon>
        <taxon>Araneomorphae</taxon>
        <taxon>Entelegynae</taxon>
        <taxon>Araneoidea</taxon>
        <taxon>Nephilidae</taxon>
        <taxon>Trichonephila</taxon>
    </lineage>
</organism>
<evidence type="ECO:0000256" key="5">
    <source>
        <dbReference type="PIRSR" id="PIRSR627179-50"/>
    </source>
</evidence>
<keyword evidence="7" id="KW-1185">Reference proteome</keyword>
<feature type="disulfide bond" evidence="5">
    <location>
        <begin position="23"/>
        <end position="34"/>
    </location>
</feature>
<dbReference type="OrthoDB" id="13601at2759"/>
<comment type="similarity">
    <text evidence="2">Belongs to the CMC4 family.</text>
</comment>
<dbReference type="Proteomes" id="UP000887116">
    <property type="component" value="Unassembled WGS sequence"/>
</dbReference>
<dbReference type="SUPFAM" id="SSF47072">
    <property type="entry name" value="Cysteine alpha-hairpin motif"/>
    <property type="match status" value="1"/>
</dbReference>
<dbReference type="PANTHER" id="PTHR15590:SF0">
    <property type="entry name" value="CX9C MOTIF-CONTAINING PROTEIN 4"/>
    <property type="match status" value="1"/>
</dbReference>
<comment type="subcellular location">
    <subcellularLocation>
        <location evidence="1">Mitochondrion</location>
    </subcellularLocation>
</comment>
<dbReference type="PROSITE" id="PS51808">
    <property type="entry name" value="CHCH"/>
    <property type="match status" value="1"/>
</dbReference>
<feature type="disulfide bond" evidence="5">
    <location>
        <begin position="45"/>
        <end position="55"/>
    </location>
</feature>
<protein>
    <recommendedName>
        <fullName evidence="8">Cx9C motif-containing protein 4</fullName>
    </recommendedName>
</protein>
<evidence type="ECO:0008006" key="8">
    <source>
        <dbReference type="Google" id="ProtNLM"/>
    </source>
</evidence>
<dbReference type="GO" id="GO:0005739">
    <property type="term" value="C:mitochondrion"/>
    <property type="evidence" value="ECO:0007669"/>
    <property type="project" value="UniProtKB-SubCell"/>
</dbReference>
<evidence type="ECO:0000256" key="1">
    <source>
        <dbReference type="ARBA" id="ARBA00004173"/>
    </source>
</evidence>